<dbReference type="RefSeq" id="WP_007781137.1">
    <property type="nucleotide sequence ID" value="NZ_CM001441.1"/>
</dbReference>
<accession>H5XTH0</accession>
<dbReference type="AlphaFoldDB" id="H5XTH0"/>
<dbReference type="EMBL" id="CM001441">
    <property type="protein sequence ID" value="EHQ88569.1"/>
    <property type="molecule type" value="Genomic_DNA"/>
</dbReference>
<protein>
    <recommendedName>
        <fullName evidence="3">Motility protein</fullName>
    </recommendedName>
</protein>
<evidence type="ECO:0008006" key="3">
    <source>
        <dbReference type="Google" id="ProtNLM"/>
    </source>
</evidence>
<proteinExistence type="predicted"/>
<dbReference type="InterPro" id="IPR025906">
    <property type="entry name" value="YjfB_motility"/>
</dbReference>
<keyword evidence="2" id="KW-1185">Reference proteome</keyword>
<evidence type="ECO:0000313" key="2">
    <source>
        <dbReference type="Proteomes" id="UP000005104"/>
    </source>
</evidence>
<name>H5XTH0_9FIRM</name>
<dbReference type="Proteomes" id="UP000005104">
    <property type="component" value="Chromosome"/>
</dbReference>
<gene>
    <name evidence="1" type="ORF">DesyoDRAFT_1412</name>
</gene>
<organism evidence="1 2">
    <name type="scientific">Desulfosporosinus youngiae DSM 17734</name>
    <dbReference type="NCBI Taxonomy" id="768710"/>
    <lineage>
        <taxon>Bacteria</taxon>
        <taxon>Bacillati</taxon>
        <taxon>Bacillota</taxon>
        <taxon>Clostridia</taxon>
        <taxon>Eubacteriales</taxon>
        <taxon>Desulfitobacteriaceae</taxon>
        <taxon>Desulfosporosinus</taxon>
    </lineage>
</organism>
<dbReference type="STRING" id="768710.DesyoDRAFT_1412"/>
<dbReference type="HOGENOM" id="CLU_189781_3_0_9"/>
<reference evidence="1 2" key="1">
    <citation type="submission" date="2011-11" db="EMBL/GenBank/DDBJ databases">
        <title>The Noncontiguous Finished genome of Desulfosporosinus youngiae DSM 17734.</title>
        <authorList>
            <consortium name="US DOE Joint Genome Institute (JGI-PGF)"/>
            <person name="Lucas S."/>
            <person name="Han J."/>
            <person name="Lapidus A."/>
            <person name="Cheng J.-F."/>
            <person name="Goodwin L."/>
            <person name="Pitluck S."/>
            <person name="Peters L."/>
            <person name="Ovchinnikova G."/>
            <person name="Lu M."/>
            <person name="Land M.L."/>
            <person name="Hauser L."/>
            <person name="Pester M."/>
            <person name="Spring S."/>
            <person name="Ollivier B."/>
            <person name="Rattei T."/>
            <person name="Klenk H.-P."/>
            <person name="Wagner M."/>
            <person name="Loy A."/>
            <person name="Woyke T.J."/>
        </authorList>
    </citation>
    <scope>NUCLEOTIDE SEQUENCE [LARGE SCALE GENOMIC DNA]</scope>
    <source>
        <strain evidence="1 2">DSM 17734</strain>
    </source>
</reference>
<dbReference type="Pfam" id="PF14070">
    <property type="entry name" value="YjfB_motility"/>
    <property type="match status" value="1"/>
</dbReference>
<dbReference type="OrthoDB" id="1924973at2"/>
<dbReference type="eggNOG" id="ENOG5033AGR">
    <property type="taxonomic scope" value="Bacteria"/>
</dbReference>
<evidence type="ECO:0000313" key="1">
    <source>
        <dbReference type="EMBL" id="EHQ88569.1"/>
    </source>
</evidence>
<sequence length="65" mass="6989">MDIAALSIVHNQNKVQEQASLAVMKMAMDAAQNQSDSLIASQGIQTKAMETSIQPFLGANLDIRT</sequence>